<dbReference type="EMBL" id="CP023741">
    <property type="protein sequence ID" value="ATI80626.1"/>
    <property type="molecule type" value="Genomic_DNA"/>
</dbReference>
<dbReference type="PANTHER" id="PTHR31834:SF1">
    <property type="entry name" value="INITIATION-SPECIFIC ALPHA-1,6-MANNOSYLTRANSFERASE"/>
    <property type="match status" value="1"/>
</dbReference>
<dbReference type="SUPFAM" id="SSF53448">
    <property type="entry name" value="Nucleotide-diphospho-sugar transferases"/>
    <property type="match status" value="1"/>
</dbReference>
<protein>
    <recommendedName>
        <fullName evidence="3">Mannosyltransferase</fullName>
    </recommendedName>
</protein>
<evidence type="ECO:0008006" key="3">
    <source>
        <dbReference type="Google" id="ProtNLM"/>
    </source>
</evidence>
<dbReference type="GO" id="GO:0006487">
    <property type="term" value="P:protein N-linked glycosylation"/>
    <property type="evidence" value="ECO:0007669"/>
    <property type="project" value="TreeGrafter"/>
</dbReference>
<evidence type="ECO:0000313" key="1">
    <source>
        <dbReference type="EMBL" id="ATI80626.1"/>
    </source>
</evidence>
<dbReference type="InterPro" id="IPR039367">
    <property type="entry name" value="Och1-like"/>
</dbReference>
<dbReference type="Gene3D" id="3.90.550.20">
    <property type="match status" value="1"/>
</dbReference>
<dbReference type="GO" id="GO:0000009">
    <property type="term" value="F:alpha-1,6-mannosyltransferase activity"/>
    <property type="evidence" value="ECO:0007669"/>
    <property type="project" value="InterPro"/>
</dbReference>
<dbReference type="Pfam" id="PF04488">
    <property type="entry name" value="Gly_transf_sug"/>
    <property type="match status" value="1"/>
</dbReference>
<dbReference type="AlphaFoldDB" id="A0A291MZW6"/>
<organism evidence="1 2">
    <name type="scientific">Sphingobium yanoikuyae</name>
    <name type="common">Sphingomonas yanoikuyae</name>
    <dbReference type="NCBI Taxonomy" id="13690"/>
    <lineage>
        <taxon>Bacteria</taxon>
        <taxon>Pseudomonadati</taxon>
        <taxon>Pseudomonadota</taxon>
        <taxon>Alphaproteobacteria</taxon>
        <taxon>Sphingomonadales</taxon>
        <taxon>Sphingomonadaceae</taxon>
        <taxon>Sphingobium</taxon>
    </lineage>
</organism>
<proteinExistence type="predicted"/>
<dbReference type="PANTHER" id="PTHR31834">
    <property type="entry name" value="INITIATION-SPECIFIC ALPHA-1,6-MANNOSYLTRANSFERASE"/>
    <property type="match status" value="1"/>
</dbReference>
<evidence type="ECO:0000313" key="2">
    <source>
        <dbReference type="Proteomes" id="UP000219422"/>
    </source>
</evidence>
<gene>
    <name evidence="1" type="ORF">A6768_11905</name>
</gene>
<dbReference type="InterPro" id="IPR007577">
    <property type="entry name" value="GlycoTrfase_DXD_sugar-bd_CS"/>
</dbReference>
<name>A0A291MZW6_SPHYA</name>
<dbReference type="InterPro" id="IPR029044">
    <property type="entry name" value="Nucleotide-diphossugar_trans"/>
</dbReference>
<sequence length="316" mass="35628">MCAGTIQISYEYYSRYALIDAPKGTTQINGGSVNEGAEIDPLSPEDRARSNFVRDLVQRRGPSKPGSTGWPGPTPRRIVQFWDDLERLPEDVEACMNSWRKLETDGFELEVYDRTSASNFIRDRLGSRHEDAFTRCYHPSMMSDYFRYSYILVEGGFYIDADDVYHGTPIGHLFDDGRLKLQPFCYDLATSQMVAPPKFTEAGADQPGWIFYFNTTPMIAARNHPMIERALLNATASLEADSVDGLPEVQATTGPGNLTRSVFEIVSEGCSPEALMVAHDWELTSTSQWPLSYRNDARNWRLSNQKRYSGSPSEGR</sequence>
<dbReference type="Proteomes" id="UP000219422">
    <property type="component" value="Chromosome"/>
</dbReference>
<reference evidence="1 2" key="1">
    <citation type="submission" date="2017-10" db="EMBL/GenBank/DDBJ databases">
        <title>Sphingobium yanoikuyae S72.</title>
        <authorList>
            <person name="Sanchez E."/>
            <person name="Bustos P."/>
            <person name="Mendoza P."/>
            <person name="Guo X."/>
            <person name="Mendoza A."/>
        </authorList>
    </citation>
    <scope>NUCLEOTIDE SEQUENCE [LARGE SCALE GENOMIC DNA]</scope>
    <source>
        <strain evidence="1 2">S72</strain>
    </source>
</reference>
<dbReference type="KEGG" id="sya:A6768_11905"/>
<accession>A0A291MZW6</accession>